<proteinExistence type="predicted"/>
<gene>
    <name evidence="3" type="ORF">DHV72_08485</name>
</gene>
<organism evidence="3 4">
    <name type="scientific">Serratia grimesii</name>
    <dbReference type="NCBI Taxonomy" id="82995"/>
    <lineage>
        <taxon>Bacteria</taxon>
        <taxon>Pseudomonadati</taxon>
        <taxon>Pseudomonadota</taxon>
        <taxon>Gammaproteobacteria</taxon>
        <taxon>Enterobacterales</taxon>
        <taxon>Yersiniaceae</taxon>
        <taxon>Serratia</taxon>
    </lineage>
</organism>
<dbReference type="EMBL" id="DPSM01000015">
    <property type="protein sequence ID" value="HCK00050.1"/>
    <property type="molecule type" value="Genomic_DNA"/>
</dbReference>
<dbReference type="InterPro" id="IPR036937">
    <property type="entry name" value="Adhesion_dom_fimbrial_sf"/>
</dbReference>
<dbReference type="RefSeq" id="WP_278430918.1">
    <property type="nucleotide sequence ID" value="NZ_DPSM01000015.1"/>
</dbReference>
<evidence type="ECO:0000256" key="1">
    <source>
        <dbReference type="SAM" id="SignalP"/>
    </source>
</evidence>
<dbReference type="PANTHER" id="PTHR33420">
    <property type="entry name" value="FIMBRIAL SUBUNIT ELFA-RELATED"/>
    <property type="match status" value="1"/>
</dbReference>
<feature type="domain" description="Fimbrial-type adhesion" evidence="2">
    <location>
        <begin position="25"/>
        <end position="160"/>
    </location>
</feature>
<dbReference type="InterPro" id="IPR000259">
    <property type="entry name" value="Adhesion_dom_fimbrial"/>
</dbReference>
<feature type="chain" id="PRO_5039071241" evidence="1">
    <location>
        <begin position="21"/>
        <end position="161"/>
    </location>
</feature>
<name>A0A9C7QTA3_9GAMM</name>
<dbReference type="GO" id="GO:0009289">
    <property type="term" value="C:pilus"/>
    <property type="evidence" value="ECO:0007669"/>
    <property type="project" value="InterPro"/>
</dbReference>
<keyword evidence="1" id="KW-0732">Signal</keyword>
<reference evidence="3 4" key="1">
    <citation type="journal article" date="2018" name="Nat. Biotechnol.">
        <title>A standardized bacterial taxonomy based on genome phylogeny substantially revises the tree of life.</title>
        <authorList>
            <person name="Parks D.H."/>
            <person name="Chuvochina M."/>
            <person name="Waite D.W."/>
            <person name="Rinke C."/>
            <person name="Skarshewski A."/>
            <person name="Chaumeil P.A."/>
            <person name="Hugenholtz P."/>
        </authorList>
    </citation>
    <scope>NUCLEOTIDE SEQUENCE [LARGE SCALE GENOMIC DNA]</scope>
    <source>
        <strain evidence="3">UBA11264</strain>
    </source>
</reference>
<dbReference type="PANTHER" id="PTHR33420:SF33">
    <property type="entry name" value="MINOR FIMBRIAL SUBUNIT"/>
    <property type="match status" value="1"/>
</dbReference>
<dbReference type="Proteomes" id="UP000262210">
    <property type="component" value="Unassembled WGS sequence"/>
</dbReference>
<feature type="signal peptide" evidence="1">
    <location>
        <begin position="1"/>
        <end position="20"/>
    </location>
</feature>
<dbReference type="Gene3D" id="2.60.40.1090">
    <property type="entry name" value="Fimbrial-type adhesion domain"/>
    <property type="match status" value="1"/>
</dbReference>
<evidence type="ECO:0000313" key="4">
    <source>
        <dbReference type="Proteomes" id="UP000262210"/>
    </source>
</evidence>
<evidence type="ECO:0000313" key="3">
    <source>
        <dbReference type="EMBL" id="HCK00050.1"/>
    </source>
</evidence>
<dbReference type="InterPro" id="IPR008966">
    <property type="entry name" value="Adhesion_dom_sf"/>
</dbReference>
<dbReference type="SUPFAM" id="SSF49401">
    <property type="entry name" value="Bacterial adhesins"/>
    <property type="match status" value="1"/>
</dbReference>
<comment type="caution">
    <text evidence="3">The sequence shown here is derived from an EMBL/GenBank/DDBJ whole genome shotgun (WGS) entry which is preliminary data.</text>
</comment>
<dbReference type="GO" id="GO:0043709">
    <property type="term" value="P:cell adhesion involved in single-species biofilm formation"/>
    <property type="evidence" value="ECO:0007669"/>
    <property type="project" value="TreeGrafter"/>
</dbReference>
<sequence length="161" mass="17021">MRLPVGFVIALALLSAAAQASEVVNVQGTLLPPLCRVENVGGGDIRVDFGDDININRLNGSNYRKSVPYTVNCDSDGQQWPLRLRFVGATNAWDNQALATSDPNLGIRLALSGTGVEFGMDIPVADSNNLPVMTAVPVRSGAADPAEGQFSATANLLAEYY</sequence>
<evidence type="ECO:0000259" key="2">
    <source>
        <dbReference type="Pfam" id="PF00419"/>
    </source>
</evidence>
<dbReference type="AlphaFoldDB" id="A0A9C7QTA3"/>
<dbReference type="InterPro" id="IPR050263">
    <property type="entry name" value="Bact_Fimbrial_Adh_Pro"/>
</dbReference>
<dbReference type="Pfam" id="PF00419">
    <property type="entry name" value="Fimbrial"/>
    <property type="match status" value="1"/>
</dbReference>
<accession>A0A9C7QTA3</accession>
<protein>
    <submittedName>
        <fullName evidence="3">Pilus assembly protein</fullName>
    </submittedName>
</protein>